<name>A0AAP0GNA6_9ASTR</name>
<evidence type="ECO:0000256" key="4">
    <source>
        <dbReference type="ARBA" id="ARBA00022692"/>
    </source>
</evidence>
<evidence type="ECO:0000256" key="3">
    <source>
        <dbReference type="ARBA" id="ARBA00022475"/>
    </source>
</evidence>
<dbReference type="Proteomes" id="UP001408789">
    <property type="component" value="Unassembled WGS sequence"/>
</dbReference>
<reference evidence="9 10" key="1">
    <citation type="submission" date="2024-04" db="EMBL/GenBank/DDBJ databases">
        <title>The reference genome of an endangered Asteraceae, Deinandra increscens subsp. villosa, native to the Central Coast of California.</title>
        <authorList>
            <person name="Guilliams M."/>
            <person name="Hasenstab-Lehman K."/>
            <person name="Meyer R."/>
            <person name="Mcevoy S."/>
        </authorList>
    </citation>
    <scope>NUCLEOTIDE SEQUENCE [LARGE SCALE GENOMIC DNA]</scope>
    <source>
        <tissue evidence="9">Leaf</tissue>
    </source>
</reference>
<evidence type="ECO:0000256" key="7">
    <source>
        <dbReference type="ARBA" id="ARBA00024340"/>
    </source>
</evidence>
<feature type="compositionally biased region" description="Low complexity" evidence="8">
    <location>
        <begin position="16"/>
        <end position="53"/>
    </location>
</feature>
<keyword evidence="10" id="KW-1185">Reference proteome</keyword>
<keyword evidence="5" id="KW-1133">Transmembrane helix</keyword>
<comment type="caution">
    <text evidence="9">The sequence shown here is derived from an EMBL/GenBank/DDBJ whole genome shotgun (WGS) entry which is preliminary data.</text>
</comment>
<dbReference type="GO" id="GO:0008285">
    <property type="term" value="P:negative regulation of cell population proliferation"/>
    <property type="evidence" value="ECO:0007669"/>
    <property type="project" value="InterPro"/>
</dbReference>
<dbReference type="PANTHER" id="PTHR47596:SF2">
    <property type="entry name" value="SMALL POLYPEPTIDE DEVIL 9"/>
    <property type="match status" value="1"/>
</dbReference>
<dbReference type="EMBL" id="JBCNJP010000025">
    <property type="protein sequence ID" value="KAK9053685.1"/>
    <property type="molecule type" value="Genomic_DNA"/>
</dbReference>
<dbReference type="InterPro" id="IPR052692">
    <property type="entry name" value="DVL_RTFL_polypeptides"/>
</dbReference>
<dbReference type="AlphaFoldDB" id="A0AAP0GNA6"/>
<feature type="compositionally biased region" description="Polar residues" evidence="8">
    <location>
        <begin position="54"/>
        <end position="63"/>
    </location>
</feature>
<sequence length="91" mass="10282">MEKNWKVSKTDEITPSSPSSSSSSFIRSSSLKTQVTSKSKSSKSSQSLPRSKSANFTSKCSSFTKEHKSRFYILKRCITMLVSWKKHHNDS</sequence>
<dbReference type="GO" id="GO:0005886">
    <property type="term" value="C:plasma membrane"/>
    <property type="evidence" value="ECO:0007669"/>
    <property type="project" value="UniProtKB-SubCell"/>
</dbReference>
<dbReference type="Pfam" id="PF08137">
    <property type="entry name" value="DVL"/>
    <property type="match status" value="1"/>
</dbReference>
<keyword evidence="2" id="KW-0217">Developmental protein</keyword>
<gene>
    <name evidence="9" type="ORF">SSX86_024759</name>
</gene>
<protein>
    <submittedName>
        <fullName evidence="9">Uncharacterized protein</fullName>
    </submittedName>
</protein>
<keyword evidence="4" id="KW-0812">Transmembrane</keyword>
<proteinExistence type="inferred from homology"/>
<dbReference type="PANTHER" id="PTHR47596">
    <property type="entry name" value="DVL13"/>
    <property type="match status" value="1"/>
</dbReference>
<organism evidence="9 10">
    <name type="scientific">Deinandra increscens subsp. villosa</name>
    <dbReference type="NCBI Taxonomy" id="3103831"/>
    <lineage>
        <taxon>Eukaryota</taxon>
        <taxon>Viridiplantae</taxon>
        <taxon>Streptophyta</taxon>
        <taxon>Embryophyta</taxon>
        <taxon>Tracheophyta</taxon>
        <taxon>Spermatophyta</taxon>
        <taxon>Magnoliopsida</taxon>
        <taxon>eudicotyledons</taxon>
        <taxon>Gunneridae</taxon>
        <taxon>Pentapetalae</taxon>
        <taxon>asterids</taxon>
        <taxon>campanulids</taxon>
        <taxon>Asterales</taxon>
        <taxon>Asteraceae</taxon>
        <taxon>Asteroideae</taxon>
        <taxon>Heliantheae alliance</taxon>
        <taxon>Madieae</taxon>
        <taxon>Madiinae</taxon>
        <taxon>Deinandra</taxon>
    </lineage>
</organism>
<evidence type="ECO:0000256" key="5">
    <source>
        <dbReference type="ARBA" id="ARBA00022989"/>
    </source>
</evidence>
<evidence type="ECO:0000313" key="9">
    <source>
        <dbReference type="EMBL" id="KAK9053685.1"/>
    </source>
</evidence>
<comment type="similarity">
    <text evidence="7">Belongs to the DVL/RTFL small polypeptides family.</text>
</comment>
<evidence type="ECO:0000256" key="2">
    <source>
        <dbReference type="ARBA" id="ARBA00022473"/>
    </source>
</evidence>
<comment type="subcellular location">
    <subcellularLocation>
        <location evidence="1">Cell membrane</location>
        <topology evidence="1">Single-pass membrane protein</topology>
    </subcellularLocation>
</comment>
<dbReference type="InterPro" id="IPR012552">
    <property type="entry name" value="DVL"/>
</dbReference>
<accession>A0AAP0GNA6</accession>
<evidence type="ECO:0000313" key="10">
    <source>
        <dbReference type="Proteomes" id="UP001408789"/>
    </source>
</evidence>
<feature type="compositionally biased region" description="Basic and acidic residues" evidence="8">
    <location>
        <begin position="1"/>
        <end position="12"/>
    </location>
</feature>
<feature type="region of interest" description="Disordered" evidence="8">
    <location>
        <begin position="1"/>
        <end position="63"/>
    </location>
</feature>
<keyword evidence="3" id="KW-1003">Cell membrane</keyword>
<dbReference type="GO" id="GO:0048367">
    <property type="term" value="P:shoot system development"/>
    <property type="evidence" value="ECO:0007669"/>
    <property type="project" value="UniProtKB-ARBA"/>
</dbReference>
<evidence type="ECO:0000256" key="6">
    <source>
        <dbReference type="ARBA" id="ARBA00023136"/>
    </source>
</evidence>
<keyword evidence="6" id="KW-0472">Membrane</keyword>
<evidence type="ECO:0000256" key="1">
    <source>
        <dbReference type="ARBA" id="ARBA00004162"/>
    </source>
</evidence>
<evidence type="ECO:0000256" key="8">
    <source>
        <dbReference type="SAM" id="MobiDB-lite"/>
    </source>
</evidence>